<keyword evidence="2" id="KW-0520">NAD</keyword>
<gene>
    <name evidence="4" type="ORF">ACFQ4R_00880</name>
</gene>
<sequence>MTKPVIYSFIDFKPEQQAQFRKIAPDYELVLASEQPEIPSQELAIVIGWRKDRAAEILAAPNLAWVQSISAGVDYLPLAEFAQRHILVSNGSGIHVNVISEHVLGVMLGRSRGLFAYQKDQAQQQWLPGSVPLTDLNDEKLLIFGAGHIGQTLAKRASALGITVYGVNTAGESRPGFQKMYTQETVGPAIKAATTIVNIMPLTPTTKYYFNRDFFAKMNPQASFINVGRGASVKTTDLVAALQAKQLAFAALDVFESEPLANTSPLWQMANVLITPHIAGQVPHFRQKLLQIVAPNLTSFVQEQQLTVNEIKPGHFY</sequence>
<evidence type="ECO:0000313" key="4">
    <source>
        <dbReference type="EMBL" id="MFD1410184.1"/>
    </source>
</evidence>
<evidence type="ECO:0000256" key="1">
    <source>
        <dbReference type="ARBA" id="ARBA00023002"/>
    </source>
</evidence>
<organism evidence="4 5">
    <name type="scientific">Lapidilactobacillus gannanensis</name>
    <dbReference type="NCBI Taxonomy" id="2486002"/>
    <lineage>
        <taxon>Bacteria</taxon>
        <taxon>Bacillati</taxon>
        <taxon>Bacillota</taxon>
        <taxon>Bacilli</taxon>
        <taxon>Lactobacillales</taxon>
        <taxon>Lactobacillaceae</taxon>
        <taxon>Lapidilactobacillus</taxon>
    </lineage>
</organism>
<accession>A0ABW4BIZ9</accession>
<dbReference type="EMBL" id="JBHTOH010000010">
    <property type="protein sequence ID" value="MFD1410184.1"/>
    <property type="molecule type" value="Genomic_DNA"/>
</dbReference>
<dbReference type="Gene3D" id="3.40.50.720">
    <property type="entry name" value="NAD(P)-binding Rossmann-like Domain"/>
    <property type="match status" value="2"/>
</dbReference>
<dbReference type="InterPro" id="IPR036291">
    <property type="entry name" value="NAD(P)-bd_dom_sf"/>
</dbReference>
<keyword evidence="1" id="KW-0560">Oxidoreductase</keyword>
<name>A0ABW4BIZ9_9LACO</name>
<feature type="domain" description="D-isomer specific 2-hydroxyacid dehydrogenase NAD-binding" evidence="3">
    <location>
        <begin position="105"/>
        <end position="279"/>
    </location>
</feature>
<evidence type="ECO:0000259" key="3">
    <source>
        <dbReference type="Pfam" id="PF02826"/>
    </source>
</evidence>
<evidence type="ECO:0000256" key="2">
    <source>
        <dbReference type="ARBA" id="ARBA00023027"/>
    </source>
</evidence>
<dbReference type="InterPro" id="IPR006140">
    <property type="entry name" value="D-isomer_DH_NAD-bd"/>
</dbReference>
<protein>
    <submittedName>
        <fullName evidence="4">NAD(P)-dependent oxidoreductase</fullName>
    </submittedName>
</protein>
<reference evidence="5" key="1">
    <citation type="journal article" date="2019" name="Int. J. Syst. Evol. Microbiol.">
        <title>The Global Catalogue of Microorganisms (GCM) 10K type strain sequencing project: providing services to taxonomists for standard genome sequencing and annotation.</title>
        <authorList>
            <consortium name="The Broad Institute Genomics Platform"/>
            <consortium name="The Broad Institute Genome Sequencing Center for Infectious Disease"/>
            <person name="Wu L."/>
            <person name="Ma J."/>
        </authorList>
    </citation>
    <scope>NUCLEOTIDE SEQUENCE [LARGE SCALE GENOMIC DNA]</scope>
    <source>
        <strain evidence="5">CCM 8937</strain>
    </source>
</reference>
<dbReference type="RefSeq" id="WP_125651391.1">
    <property type="nucleotide sequence ID" value="NZ_JBHTOH010000010.1"/>
</dbReference>
<dbReference type="PANTHER" id="PTHR43333:SF1">
    <property type="entry name" value="D-ISOMER SPECIFIC 2-HYDROXYACID DEHYDROGENASE NAD-BINDING DOMAIN-CONTAINING PROTEIN"/>
    <property type="match status" value="1"/>
</dbReference>
<evidence type="ECO:0000313" key="5">
    <source>
        <dbReference type="Proteomes" id="UP001597191"/>
    </source>
</evidence>
<proteinExistence type="predicted"/>
<keyword evidence="5" id="KW-1185">Reference proteome</keyword>
<comment type="caution">
    <text evidence="4">The sequence shown here is derived from an EMBL/GenBank/DDBJ whole genome shotgun (WGS) entry which is preliminary data.</text>
</comment>
<dbReference type="SUPFAM" id="SSF52283">
    <property type="entry name" value="Formate/glycerate dehydrogenase catalytic domain-like"/>
    <property type="match status" value="1"/>
</dbReference>
<dbReference type="PANTHER" id="PTHR43333">
    <property type="entry name" value="2-HACID_DH_C DOMAIN-CONTAINING PROTEIN"/>
    <property type="match status" value="1"/>
</dbReference>
<dbReference type="SUPFAM" id="SSF51735">
    <property type="entry name" value="NAD(P)-binding Rossmann-fold domains"/>
    <property type="match status" value="1"/>
</dbReference>
<dbReference type="Proteomes" id="UP001597191">
    <property type="component" value="Unassembled WGS sequence"/>
</dbReference>
<dbReference type="Pfam" id="PF02826">
    <property type="entry name" value="2-Hacid_dh_C"/>
    <property type="match status" value="1"/>
</dbReference>